<evidence type="ECO:0000256" key="7">
    <source>
        <dbReference type="ARBA" id="ARBA00023136"/>
    </source>
</evidence>
<dbReference type="PANTHER" id="PTHR21461:SF80">
    <property type="entry name" value="GLYCOSYLTRANSFERASE FAMILY 92 PROTEIN"/>
    <property type="match status" value="1"/>
</dbReference>
<gene>
    <name evidence="9" type="ORF">EVEC_LOCUS4077</name>
</gene>
<keyword evidence="10" id="KW-1185">Reference proteome</keyword>
<dbReference type="Pfam" id="PF01697">
    <property type="entry name" value="Glyco_transf_92"/>
    <property type="match status" value="1"/>
</dbReference>
<evidence type="ECO:0000313" key="11">
    <source>
        <dbReference type="WBParaSite" id="EVEC_0000436901-mRNA-1"/>
    </source>
</evidence>
<dbReference type="EMBL" id="UXUI01007757">
    <property type="protein sequence ID" value="VDD89326.1"/>
    <property type="molecule type" value="Genomic_DNA"/>
</dbReference>
<evidence type="ECO:0000256" key="2">
    <source>
        <dbReference type="ARBA" id="ARBA00007647"/>
    </source>
</evidence>
<reference evidence="9 10" key="2">
    <citation type="submission" date="2018-10" db="EMBL/GenBank/DDBJ databases">
        <authorList>
            <consortium name="Pathogen Informatics"/>
        </authorList>
    </citation>
    <scope>NUCLEOTIDE SEQUENCE [LARGE SCALE GENOMIC DNA]</scope>
</reference>
<dbReference type="GO" id="GO:0016020">
    <property type="term" value="C:membrane"/>
    <property type="evidence" value="ECO:0007669"/>
    <property type="project" value="UniProtKB-SubCell"/>
</dbReference>
<dbReference type="OrthoDB" id="2526284at2759"/>
<reference evidence="11" key="1">
    <citation type="submission" date="2017-02" db="UniProtKB">
        <authorList>
            <consortium name="WormBaseParasite"/>
        </authorList>
    </citation>
    <scope>IDENTIFICATION</scope>
</reference>
<keyword evidence="4 8" id="KW-0808">Transferase</keyword>
<evidence type="ECO:0000256" key="1">
    <source>
        <dbReference type="ARBA" id="ARBA00004167"/>
    </source>
</evidence>
<dbReference type="InterPro" id="IPR008166">
    <property type="entry name" value="Glyco_transf_92"/>
</dbReference>
<proteinExistence type="inferred from homology"/>
<dbReference type="WBParaSite" id="EVEC_0000436901-mRNA-1">
    <property type="protein sequence ID" value="EVEC_0000436901-mRNA-1"/>
    <property type="gene ID" value="EVEC_0000436901"/>
</dbReference>
<evidence type="ECO:0000313" key="9">
    <source>
        <dbReference type="EMBL" id="VDD89326.1"/>
    </source>
</evidence>
<sequence>MVSFSYPTSYLSYCFGGKSFLCVIPLFWILDAAVNNHRCTFTGKYGIVEGFELPQVDKILKRTDKLYVFRENEPEITKELELLDLRMWIEHGATKFYIYHDSFTEEVNGIFKIYENDPNISIARIPWGKLPATNSTSDTENLNNLLYSGGQVLGYNDCIIRSRRETEYLALVDYDEVFVVFKDQSLLSLIDSELKMNKDFGAFAFKSSMITLKNMDSNVTHPTNIQFNDYNNVTVEPLGLGKVQHF</sequence>
<name>A0A0N4V2W8_ENTVE</name>
<evidence type="ECO:0000256" key="5">
    <source>
        <dbReference type="ARBA" id="ARBA00022692"/>
    </source>
</evidence>
<evidence type="ECO:0000256" key="6">
    <source>
        <dbReference type="ARBA" id="ARBA00022989"/>
    </source>
</evidence>
<keyword evidence="7" id="KW-0472">Membrane</keyword>
<evidence type="ECO:0000256" key="4">
    <source>
        <dbReference type="ARBA" id="ARBA00022679"/>
    </source>
</evidence>
<organism evidence="11">
    <name type="scientific">Enterobius vermicularis</name>
    <name type="common">Human pinworm</name>
    <dbReference type="NCBI Taxonomy" id="51028"/>
    <lineage>
        <taxon>Eukaryota</taxon>
        <taxon>Metazoa</taxon>
        <taxon>Ecdysozoa</taxon>
        <taxon>Nematoda</taxon>
        <taxon>Chromadorea</taxon>
        <taxon>Rhabditida</taxon>
        <taxon>Spirurina</taxon>
        <taxon>Oxyuridomorpha</taxon>
        <taxon>Oxyuroidea</taxon>
        <taxon>Oxyuridae</taxon>
        <taxon>Enterobius</taxon>
    </lineage>
</organism>
<comment type="similarity">
    <text evidence="2 8">Belongs to the glycosyltransferase 92 family.</text>
</comment>
<keyword evidence="6" id="KW-1133">Transmembrane helix</keyword>
<dbReference type="AlphaFoldDB" id="A0A0N4V2W8"/>
<protein>
    <recommendedName>
        <fullName evidence="8">Glycosyltransferase family 92 protein</fullName>
        <ecNumber evidence="8">2.4.1.-</ecNumber>
    </recommendedName>
</protein>
<dbReference type="GO" id="GO:0005737">
    <property type="term" value="C:cytoplasm"/>
    <property type="evidence" value="ECO:0007669"/>
    <property type="project" value="TreeGrafter"/>
</dbReference>
<keyword evidence="5" id="KW-0812">Transmembrane</keyword>
<evidence type="ECO:0000256" key="3">
    <source>
        <dbReference type="ARBA" id="ARBA00022676"/>
    </source>
</evidence>
<dbReference type="Proteomes" id="UP000274131">
    <property type="component" value="Unassembled WGS sequence"/>
</dbReference>
<keyword evidence="3 8" id="KW-0328">Glycosyltransferase</keyword>
<dbReference type="GO" id="GO:0016757">
    <property type="term" value="F:glycosyltransferase activity"/>
    <property type="evidence" value="ECO:0007669"/>
    <property type="project" value="UniProtKB-UniRule"/>
</dbReference>
<evidence type="ECO:0000256" key="8">
    <source>
        <dbReference type="RuleBase" id="RU366017"/>
    </source>
</evidence>
<accession>A0A0N4V2W8</accession>
<dbReference type="PANTHER" id="PTHR21461">
    <property type="entry name" value="GLYCOSYLTRANSFERASE FAMILY 92 PROTEIN"/>
    <property type="match status" value="1"/>
</dbReference>
<comment type="subcellular location">
    <subcellularLocation>
        <location evidence="1">Membrane</location>
        <topology evidence="1">Single-pass membrane protein</topology>
    </subcellularLocation>
</comment>
<evidence type="ECO:0000313" key="10">
    <source>
        <dbReference type="Proteomes" id="UP000274131"/>
    </source>
</evidence>
<dbReference type="EC" id="2.4.1.-" evidence="8"/>